<gene>
    <name evidence="4" type="ORF">GTQ38_09925</name>
</gene>
<evidence type="ECO:0000259" key="3">
    <source>
        <dbReference type="Pfam" id="PF07593"/>
    </source>
</evidence>
<evidence type="ECO:0000256" key="1">
    <source>
        <dbReference type="ARBA" id="ARBA00022729"/>
    </source>
</evidence>
<dbReference type="InterPro" id="IPR027039">
    <property type="entry name" value="Crtac1"/>
</dbReference>
<feature type="signal peptide" evidence="2">
    <location>
        <begin position="1"/>
        <end position="23"/>
    </location>
</feature>
<dbReference type="PANTHER" id="PTHR16026:SF0">
    <property type="entry name" value="CARTILAGE ACIDIC PROTEIN 1"/>
    <property type="match status" value="1"/>
</dbReference>
<dbReference type="Proteomes" id="UP000475249">
    <property type="component" value="Unassembled WGS sequence"/>
</dbReference>
<dbReference type="Pfam" id="PF07593">
    <property type="entry name" value="UnbV_ASPIC"/>
    <property type="match status" value="1"/>
</dbReference>
<keyword evidence="1 2" id="KW-0732">Signal</keyword>
<feature type="chain" id="PRO_5026683459" description="ASPIC/UnbV domain-containing protein" evidence="2">
    <location>
        <begin position="24"/>
        <end position="1190"/>
    </location>
</feature>
<evidence type="ECO:0000313" key="5">
    <source>
        <dbReference type="Proteomes" id="UP000475249"/>
    </source>
</evidence>
<dbReference type="PANTHER" id="PTHR16026">
    <property type="entry name" value="CARTILAGE ACIDIC PROTEIN 1"/>
    <property type="match status" value="1"/>
</dbReference>
<dbReference type="PROSITE" id="PS51257">
    <property type="entry name" value="PROKAR_LIPOPROTEIN"/>
    <property type="match status" value="1"/>
</dbReference>
<dbReference type="InterPro" id="IPR028994">
    <property type="entry name" value="Integrin_alpha_N"/>
</dbReference>
<dbReference type="SUPFAM" id="SSF69318">
    <property type="entry name" value="Integrin alpha N-terminal domain"/>
    <property type="match status" value="3"/>
</dbReference>
<reference evidence="4 5" key="1">
    <citation type="submission" date="2020-01" db="EMBL/GenBank/DDBJ databases">
        <title>Bacteria diversity of Porities sp.</title>
        <authorList>
            <person name="Wang G."/>
        </authorList>
    </citation>
    <scope>NUCLEOTIDE SEQUENCE [LARGE SCALE GENOMIC DNA]</scope>
    <source>
        <strain evidence="4 5">R33</strain>
    </source>
</reference>
<dbReference type="Pfam" id="PF13517">
    <property type="entry name" value="FG-GAP_3"/>
    <property type="match status" value="4"/>
</dbReference>
<proteinExistence type="predicted"/>
<keyword evidence="5" id="KW-1185">Reference proteome</keyword>
<comment type="caution">
    <text evidence="4">The sequence shown here is derived from an EMBL/GenBank/DDBJ whole genome shotgun (WGS) entry which is preliminary data.</text>
</comment>
<dbReference type="Gene3D" id="2.130.10.130">
    <property type="entry name" value="Integrin alpha, N-terminal"/>
    <property type="match status" value="4"/>
</dbReference>
<name>A0A6L9ECP8_9FLAO</name>
<evidence type="ECO:0000256" key="2">
    <source>
        <dbReference type="SAM" id="SignalP"/>
    </source>
</evidence>
<dbReference type="RefSeq" id="WP_161435354.1">
    <property type="nucleotide sequence ID" value="NZ_WXYO01000004.1"/>
</dbReference>
<accession>A0A6L9ECP8</accession>
<dbReference type="EMBL" id="WXYO01000004">
    <property type="protein sequence ID" value="NAS12318.1"/>
    <property type="molecule type" value="Genomic_DNA"/>
</dbReference>
<feature type="domain" description="ASPIC/UnbV" evidence="3">
    <location>
        <begin position="533"/>
        <end position="599"/>
    </location>
</feature>
<evidence type="ECO:0000313" key="4">
    <source>
        <dbReference type="EMBL" id="NAS12318.1"/>
    </source>
</evidence>
<protein>
    <recommendedName>
        <fullName evidence="3">ASPIC/UnbV domain-containing protein</fullName>
    </recommendedName>
</protein>
<dbReference type="InterPro" id="IPR013517">
    <property type="entry name" value="FG-GAP"/>
</dbReference>
<sequence length="1190" mass="133356">MRFQNKFSYVLLCLLFLASCSQKEETRKLFQNISPENSGIRFNNQLTENDSINIIDNEFVYNGAGVALGDLNNDGKDDIFFAGNQVDNALYLNQGKLKFKDVTSGSGVSKPDSLLWSSGVSILDINLDGKQDIYICNTFYKDSTRRRNLLYINQGINSDNIPSFKEMAEDYGVADTSYSSHAQFFDYDNDGDLDLFIGVNRIEGIDPSDFRPLVDDGSSMSKDRLYENISTDSLPHPVFKDVSEKAGIRFHGYSHSTLIHDFNSDGWPDIYVANDFFSNDLIYINNHDGTFTNKAGEIFKHFSLSSMGSDIGDINNDGNMDIFTTEMQPYYNKRKKLFQGPSSYQKEIFTRTYDYEYQYARNTLQLNLGTSPSSGLPIFAETGMFAGVQETDWSWAPLFADYDNDGWKDLLITNGFPKDVTDRDFGDFRNTASRLISKEKLIAEIPEIKVPNFVFKNKGDLTFEDVTDQWGLNFGTYSNGAAYGDLDQDGDLDLVINNINDPAILLENKADQLLPEENYLRVSLSGTKSNPAALGAVVEVFGGGFQQKQSLLSGRGYLSKPENVLHFGLGKQKEVDSIRITWPGGKLQSFGKASANQQLDLVASEAEFASNTGDTSSASMLSEVSSKYQLIHQDRDIDFIDFNFQRTLPHKFSQYGPSLAVGDINNDGLDDLFVSASRTFKQKWFIQQADGTFRQREVVYKENEKLEEEDAGTLLFDADSDGDLDLYIARGCAQYPAGHPYYRDILLINDGSGNFTDSSSALPGFKSNSSTVKAADFDQDGDLDLFVGSRVLPFSYPQADRSYILRNESSAGQLRFVDATEEVCEALAFPGLISDALWTDFNGDSKVDLILAGEWMPLRFFENTGGTLAEVTQNTGIQDHTGWWNSLSPADLDNDGDIDYVAGNFGRNSYFKGSKEQPVRVYAKDLDDNGMIDPLISYYLRDSLGTKKEYLYHPWQDVVKQYVGIRKRFNSFGSFGESTLPEMFSDGLLSDAMVLSYNYMQSAWVENLGNGKFELHALPIGAQLAPVYGIQTTDLNEDGFLDILLIGNDYGLEVQQGRADAFVGLVLQNTGSGDFTPLSLEESHFFVPGDAKSLVRLAVKGDRLLWVASQNNDALRVFEKSREGSKSFLPLQDNEVSCILHLDENLRRKHEFYRGDSFQSQSSRVIELNDKIRKLEFFDSEGRKTRELSF</sequence>
<dbReference type="InterPro" id="IPR011519">
    <property type="entry name" value="UnbV_ASPIC"/>
</dbReference>
<dbReference type="AlphaFoldDB" id="A0A6L9ECP8"/>
<organism evidence="4 5">
    <name type="scientific">Poritiphilus flavus</name>
    <dbReference type="NCBI Taxonomy" id="2697053"/>
    <lineage>
        <taxon>Bacteria</taxon>
        <taxon>Pseudomonadati</taxon>
        <taxon>Bacteroidota</taxon>
        <taxon>Flavobacteriia</taxon>
        <taxon>Flavobacteriales</taxon>
        <taxon>Flavobacteriaceae</taxon>
        <taxon>Poritiphilus</taxon>
    </lineage>
</organism>
<dbReference type="Pfam" id="PF01839">
    <property type="entry name" value="FG-GAP"/>
    <property type="match status" value="1"/>
</dbReference>